<comment type="pathway">
    <text evidence="3 9">Carbohydrate metabolism; pentose and glucuronate interconversion.</text>
</comment>
<evidence type="ECO:0000256" key="7">
    <source>
        <dbReference type="ARBA" id="ARBA00023211"/>
    </source>
</evidence>
<proteinExistence type="inferred from homology"/>
<sequence>MLMSFRWYGSKLDTIPLSYIRQIPGMKNVVSAIYHIPVGEVWPYEDILAIKNKIEAAGLMFKTVESVNVHEDIKLGLPARDRYIENYCITLHNLAKAGIDVVCYNFMPVFDWMRTDLAKVLPDGSTALSYNEKILTGLKPDVLAAEMEKGANGFELPGWEKERLSEVKKLFELYKNVNEEKLLANLKYFLEGIIPTAETCGIKMAIHPDDPPWPVFGLPRIVISRQHLERILSLVDSPANGLALCSGSLGANRENDIVEMFHHFSKIKRLHFAHVRNIKVYGPGVFDETAHKADDSSLDMYGIMKALYDTGFTGPLRPDHGRMIWGEDGRPGYGLYDRALGALYLNGLWDAIERCGNT</sequence>
<evidence type="ECO:0000256" key="5">
    <source>
        <dbReference type="ARBA" id="ARBA00012927"/>
    </source>
</evidence>
<dbReference type="PANTHER" id="PTHR30387:SF2">
    <property type="entry name" value="MANNONATE DEHYDRATASE"/>
    <property type="match status" value="1"/>
</dbReference>
<evidence type="ECO:0000313" key="11">
    <source>
        <dbReference type="Proteomes" id="UP000320776"/>
    </source>
</evidence>
<evidence type="ECO:0000313" key="10">
    <source>
        <dbReference type="EMBL" id="QDR83147.1"/>
    </source>
</evidence>
<reference evidence="10 11" key="1">
    <citation type="submission" date="2019-02" db="EMBL/GenBank/DDBJ databases">
        <title>Closed genome of Sporomusa termitida DSM 4440.</title>
        <authorList>
            <person name="Poehlein A."/>
            <person name="Daniel R."/>
        </authorList>
    </citation>
    <scope>NUCLEOTIDE SEQUENCE [LARGE SCALE GENOMIC DNA]</scope>
    <source>
        <strain evidence="10 11">DSM 4440</strain>
    </source>
</reference>
<keyword evidence="7 9" id="KW-0464">Manganese</keyword>
<keyword evidence="6 9" id="KW-0408">Iron</keyword>
<dbReference type="GO" id="GO:0042840">
    <property type="term" value="P:D-glucuronate catabolic process"/>
    <property type="evidence" value="ECO:0007669"/>
    <property type="project" value="TreeGrafter"/>
</dbReference>
<accession>A0A517E0L6</accession>
<dbReference type="KEGG" id="sted:SPTER_46230"/>
<dbReference type="GO" id="GO:0008198">
    <property type="term" value="F:ferrous iron binding"/>
    <property type="evidence" value="ECO:0007669"/>
    <property type="project" value="TreeGrafter"/>
</dbReference>
<dbReference type="UniPathway" id="UPA00246"/>
<dbReference type="SUPFAM" id="SSF51658">
    <property type="entry name" value="Xylose isomerase-like"/>
    <property type="match status" value="1"/>
</dbReference>
<evidence type="ECO:0000256" key="1">
    <source>
        <dbReference type="ARBA" id="ARBA00001794"/>
    </source>
</evidence>
<dbReference type="PANTHER" id="PTHR30387">
    <property type="entry name" value="MANNONATE DEHYDRATASE"/>
    <property type="match status" value="1"/>
</dbReference>
<dbReference type="Proteomes" id="UP000320776">
    <property type="component" value="Chromosome"/>
</dbReference>
<evidence type="ECO:0000256" key="9">
    <source>
        <dbReference type="HAMAP-Rule" id="MF_00106"/>
    </source>
</evidence>
<dbReference type="PIRSF" id="PIRSF016049">
    <property type="entry name" value="Man_dehyd"/>
    <property type="match status" value="1"/>
</dbReference>
<comment type="similarity">
    <text evidence="4 9">Belongs to the mannonate dehydratase family.</text>
</comment>
<organism evidence="10 11">
    <name type="scientific">Sporomusa termitida</name>
    <dbReference type="NCBI Taxonomy" id="2377"/>
    <lineage>
        <taxon>Bacteria</taxon>
        <taxon>Bacillati</taxon>
        <taxon>Bacillota</taxon>
        <taxon>Negativicutes</taxon>
        <taxon>Selenomonadales</taxon>
        <taxon>Sporomusaceae</taxon>
        <taxon>Sporomusa</taxon>
    </lineage>
</organism>
<dbReference type="Gene3D" id="3.20.20.150">
    <property type="entry name" value="Divalent-metal-dependent TIM barrel enzymes"/>
    <property type="match status" value="1"/>
</dbReference>
<dbReference type="OrthoDB" id="9780250at2"/>
<dbReference type="EMBL" id="CP036259">
    <property type="protein sequence ID" value="QDR83147.1"/>
    <property type="molecule type" value="Genomic_DNA"/>
</dbReference>
<dbReference type="NCBIfam" id="NF003027">
    <property type="entry name" value="PRK03906.1"/>
    <property type="match status" value="1"/>
</dbReference>
<evidence type="ECO:0000256" key="3">
    <source>
        <dbReference type="ARBA" id="ARBA00004892"/>
    </source>
</evidence>
<name>A0A517E0L6_9FIRM</name>
<protein>
    <recommendedName>
        <fullName evidence="5 9">Mannonate dehydratase</fullName>
        <ecNumber evidence="5 9">4.2.1.8</ecNumber>
    </recommendedName>
    <alternativeName>
        <fullName evidence="9">D-mannonate hydro-lyase</fullName>
    </alternativeName>
</protein>
<evidence type="ECO:0000256" key="6">
    <source>
        <dbReference type="ARBA" id="ARBA00023004"/>
    </source>
</evidence>
<comment type="function">
    <text evidence="2 9">Catalyzes the dehydration of D-mannonate.</text>
</comment>
<dbReference type="InterPro" id="IPR036237">
    <property type="entry name" value="Xyl_isomerase-like_sf"/>
</dbReference>
<dbReference type="Pfam" id="PF03786">
    <property type="entry name" value="UxuA"/>
    <property type="match status" value="1"/>
</dbReference>
<dbReference type="GO" id="GO:0008927">
    <property type="term" value="F:mannonate dehydratase activity"/>
    <property type="evidence" value="ECO:0007669"/>
    <property type="project" value="UniProtKB-UniRule"/>
</dbReference>
<evidence type="ECO:0000256" key="2">
    <source>
        <dbReference type="ARBA" id="ARBA00002713"/>
    </source>
</evidence>
<evidence type="ECO:0000256" key="8">
    <source>
        <dbReference type="ARBA" id="ARBA00023239"/>
    </source>
</evidence>
<dbReference type="EC" id="4.2.1.8" evidence="5 9"/>
<evidence type="ECO:0000256" key="4">
    <source>
        <dbReference type="ARBA" id="ARBA00007389"/>
    </source>
</evidence>
<keyword evidence="8 9" id="KW-0456">Lyase</keyword>
<dbReference type="GO" id="GO:0030145">
    <property type="term" value="F:manganese ion binding"/>
    <property type="evidence" value="ECO:0007669"/>
    <property type="project" value="TreeGrafter"/>
</dbReference>
<dbReference type="InterPro" id="IPR004628">
    <property type="entry name" value="Man_deHydtase"/>
</dbReference>
<dbReference type="AlphaFoldDB" id="A0A517E0L6"/>
<gene>
    <name evidence="9 10" type="primary">uxuA</name>
    <name evidence="10" type="ORF">SPTER_46230</name>
</gene>
<comment type="catalytic activity">
    <reaction evidence="1 9">
        <text>D-mannonate = 2-dehydro-3-deoxy-D-gluconate + H2O</text>
        <dbReference type="Rhea" id="RHEA:20097"/>
        <dbReference type="ChEBI" id="CHEBI:15377"/>
        <dbReference type="ChEBI" id="CHEBI:17767"/>
        <dbReference type="ChEBI" id="CHEBI:57990"/>
        <dbReference type="EC" id="4.2.1.8"/>
    </reaction>
</comment>
<dbReference type="NCBIfam" id="TIGR00695">
    <property type="entry name" value="uxuA"/>
    <property type="match status" value="1"/>
</dbReference>
<keyword evidence="11" id="KW-1185">Reference proteome</keyword>
<dbReference type="HAMAP" id="MF_00106">
    <property type="entry name" value="UxuA"/>
    <property type="match status" value="1"/>
</dbReference>
<comment type="cofactor">
    <cofactor evidence="9">
        <name>Fe(2+)</name>
        <dbReference type="ChEBI" id="CHEBI:29033"/>
    </cofactor>
    <cofactor evidence="9">
        <name>Mn(2+)</name>
        <dbReference type="ChEBI" id="CHEBI:29035"/>
    </cofactor>
</comment>